<dbReference type="SUPFAM" id="SSF69349">
    <property type="entry name" value="Phage fibre proteins"/>
    <property type="match status" value="1"/>
</dbReference>
<evidence type="ECO:0000313" key="2">
    <source>
        <dbReference type="EMBL" id="KMO86058.1"/>
    </source>
</evidence>
<dbReference type="InterPro" id="IPR041352">
    <property type="entry name" value="Mtd_N"/>
</dbReference>
<dbReference type="Proteomes" id="UP000036503">
    <property type="component" value="Unassembled WGS sequence"/>
</dbReference>
<organism evidence="2 3">
    <name type="scientific">Megasphaera cerevisiae DSM 20462</name>
    <dbReference type="NCBI Taxonomy" id="1122219"/>
    <lineage>
        <taxon>Bacteria</taxon>
        <taxon>Bacillati</taxon>
        <taxon>Bacillota</taxon>
        <taxon>Negativicutes</taxon>
        <taxon>Veillonellales</taxon>
        <taxon>Veillonellaceae</taxon>
        <taxon>Megasphaera</taxon>
    </lineage>
</organism>
<accession>A0A0J6WV56</accession>
<evidence type="ECO:0000259" key="1">
    <source>
        <dbReference type="Pfam" id="PF18454"/>
    </source>
</evidence>
<evidence type="ECO:0000313" key="3">
    <source>
        <dbReference type="Proteomes" id="UP000036503"/>
    </source>
</evidence>
<gene>
    <name evidence="2" type="ORF">AB840_09945</name>
</gene>
<proteinExistence type="predicted"/>
<comment type="caution">
    <text evidence="2">The sequence shown here is derived from an EMBL/GenBank/DDBJ whole genome shotgun (WGS) entry which is preliminary data.</text>
</comment>
<dbReference type="PATRIC" id="fig|1122219.3.peg.1821"/>
<dbReference type="InParanoid" id="A0A0J6WV56"/>
<feature type="domain" description="Major tropism determinant N-terminal" evidence="1">
    <location>
        <begin position="11"/>
        <end position="49"/>
    </location>
</feature>
<keyword evidence="3" id="KW-1185">Reference proteome</keyword>
<protein>
    <recommendedName>
        <fullName evidence="1">Major tropism determinant N-terminal domain-containing protein</fullName>
    </recommendedName>
</protein>
<sequence length="232" mass="24539">MTKHTFSGSVVQHKTGTAAQWTSVNPTLAKGEIGVEIDAGRIKIGDGITAWENLPYIGQSSTAPVGHIQQQYIVESGYLALDGSTYSRVTYATLWTWAQANNLAASSPNKYQFGTGDGSTTFTVPNHIGRIWQGAATVGYTEAGIPNITGKANGLVGIDGVESNLDGCFGYSGLATINSSISYKDDIDVITGNNSKEKAILVQFDASYNSGVYGKSATVQPSTIDVIPQIKY</sequence>
<dbReference type="RefSeq" id="WP_048514691.1">
    <property type="nucleotide sequence ID" value="NZ_LEKT01000034.1"/>
</dbReference>
<reference evidence="2 3" key="1">
    <citation type="submission" date="2015-06" db="EMBL/GenBank/DDBJ databases">
        <title>Draft genome sequence of beer spoilage bacterium Megasphaera cerevisiae type strain 20462.</title>
        <authorList>
            <person name="Kutumbaka K."/>
            <person name="Pasmowitz J."/>
            <person name="Mategko J."/>
            <person name="Reyes D."/>
            <person name="Friedrich A."/>
            <person name="Han S."/>
            <person name="Martens-Habbena W."/>
            <person name="Neal-McKinney J."/>
            <person name="Janagama H.K."/>
            <person name="Nadala C."/>
            <person name="Samadpour M."/>
        </authorList>
    </citation>
    <scope>NUCLEOTIDE SEQUENCE [LARGE SCALE GENOMIC DNA]</scope>
    <source>
        <strain evidence="2 3">DSM 20462</strain>
    </source>
</reference>
<dbReference type="Pfam" id="PF18454">
    <property type="entry name" value="Mtd_N"/>
    <property type="match status" value="1"/>
</dbReference>
<dbReference type="EMBL" id="LEKT01000034">
    <property type="protein sequence ID" value="KMO86058.1"/>
    <property type="molecule type" value="Genomic_DNA"/>
</dbReference>
<name>A0A0J6WV56_9FIRM</name>
<dbReference type="AlphaFoldDB" id="A0A0J6WV56"/>